<comment type="caution">
    <text evidence="1">The sequence shown here is derived from an EMBL/GenBank/DDBJ whole genome shotgun (WGS) entry which is preliminary data.</text>
</comment>
<dbReference type="Proteomes" id="UP000308267">
    <property type="component" value="Unassembled WGS sequence"/>
</dbReference>
<proteinExistence type="predicted"/>
<dbReference type="AlphaFoldDB" id="A0A4S2MEV2"/>
<keyword evidence="2" id="KW-1185">Reference proteome</keyword>
<evidence type="ECO:0000313" key="1">
    <source>
        <dbReference type="EMBL" id="TGZ75276.1"/>
    </source>
</evidence>
<organism evidence="1 2">
    <name type="scientific">Opisthorchis felineus</name>
    <dbReference type="NCBI Taxonomy" id="147828"/>
    <lineage>
        <taxon>Eukaryota</taxon>
        <taxon>Metazoa</taxon>
        <taxon>Spiralia</taxon>
        <taxon>Lophotrochozoa</taxon>
        <taxon>Platyhelminthes</taxon>
        <taxon>Trematoda</taxon>
        <taxon>Digenea</taxon>
        <taxon>Opisthorchiida</taxon>
        <taxon>Opisthorchiata</taxon>
        <taxon>Opisthorchiidae</taxon>
        <taxon>Opisthorchis</taxon>
    </lineage>
</organism>
<sequence>MSAKRSPVISAQGIDRCLGYYILTGGTKLKRHSVFDETLKELDGFQTDISVFTRHSTTVSFTTLHDTALVAPEGLLIL</sequence>
<dbReference type="EMBL" id="SJOL01000835">
    <property type="protein sequence ID" value="TGZ75276.1"/>
    <property type="molecule type" value="Genomic_DNA"/>
</dbReference>
<name>A0A4S2MEV2_OPIFE</name>
<protein>
    <submittedName>
        <fullName evidence="1">Uncharacterized protein</fullName>
    </submittedName>
</protein>
<accession>A0A4S2MEV2</accession>
<gene>
    <name evidence="1" type="ORF">CRM22_000472</name>
</gene>
<evidence type="ECO:0000313" key="2">
    <source>
        <dbReference type="Proteomes" id="UP000308267"/>
    </source>
</evidence>
<reference evidence="1 2" key="1">
    <citation type="journal article" date="2019" name="BMC Genomics">
        <title>New insights from Opisthorchis felineus genome: update on genomics of the epidemiologically important liver flukes.</title>
        <authorList>
            <person name="Ershov N.I."/>
            <person name="Mordvinov V.A."/>
            <person name="Prokhortchouk E.B."/>
            <person name="Pakharukova M.Y."/>
            <person name="Gunbin K.V."/>
            <person name="Ustyantsev K."/>
            <person name="Genaev M.A."/>
            <person name="Blinov A.G."/>
            <person name="Mazur A."/>
            <person name="Boulygina E."/>
            <person name="Tsygankova S."/>
            <person name="Khrameeva E."/>
            <person name="Chekanov N."/>
            <person name="Fan G."/>
            <person name="Xiao A."/>
            <person name="Zhang H."/>
            <person name="Xu X."/>
            <person name="Yang H."/>
            <person name="Solovyev V."/>
            <person name="Lee S.M."/>
            <person name="Liu X."/>
            <person name="Afonnikov D.A."/>
            <person name="Skryabin K.G."/>
        </authorList>
    </citation>
    <scope>NUCLEOTIDE SEQUENCE [LARGE SCALE GENOMIC DNA]</scope>
    <source>
        <strain evidence="1">AK-0245</strain>
        <tissue evidence="1">Whole organism</tissue>
    </source>
</reference>